<accession>A0A1Y4SUZ3</accession>
<comment type="caution">
    <text evidence="1">The sequence shown here is derived from an EMBL/GenBank/DDBJ whole genome shotgun (WGS) entry which is preliminary data.</text>
</comment>
<dbReference type="RefSeq" id="WP_087358552.1">
    <property type="nucleotide sequence ID" value="NZ_AP031415.1"/>
</dbReference>
<proteinExistence type="predicted"/>
<organism evidence="1 2">
    <name type="scientific">Massilimicrobiota timonensis</name>
    <dbReference type="NCBI Taxonomy" id="1776392"/>
    <lineage>
        <taxon>Bacteria</taxon>
        <taxon>Bacillati</taxon>
        <taxon>Bacillota</taxon>
        <taxon>Erysipelotrichia</taxon>
        <taxon>Erysipelotrichales</taxon>
        <taxon>Erysipelotrichaceae</taxon>
        <taxon>Massilimicrobiota</taxon>
    </lineage>
</organism>
<evidence type="ECO:0000313" key="2">
    <source>
        <dbReference type="Proteomes" id="UP000195305"/>
    </source>
</evidence>
<gene>
    <name evidence="1" type="ORF">B5E75_09075</name>
</gene>
<keyword evidence="2" id="KW-1185">Reference proteome</keyword>
<protein>
    <submittedName>
        <fullName evidence="1">Uncharacterized protein</fullName>
    </submittedName>
</protein>
<name>A0A1Y4SUZ3_9FIRM</name>
<evidence type="ECO:0000313" key="1">
    <source>
        <dbReference type="EMBL" id="OUQ33736.1"/>
    </source>
</evidence>
<dbReference type="OrthoDB" id="1770840at2"/>
<dbReference type="Proteomes" id="UP000195305">
    <property type="component" value="Unassembled WGS sequence"/>
</dbReference>
<sequence length="100" mass="11597">MFLRLHVIISSEKSEDEKLIKDLLYQIKPNLSISPAREYAGLKDHSEFYATGDITASEVQPLLDQLNNDWDGEQDDCICYGFNTKMFHPLVYYLGFTLFQ</sequence>
<dbReference type="EMBL" id="NFLJ01000025">
    <property type="protein sequence ID" value="OUQ33736.1"/>
    <property type="molecule type" value="Genomic_DNA"/>
</dbReference>
<reference evidence="1 2" key="1">
    <citation type="journal article" date="2018" name="BMC Genomics">
        <title>Whole genome sequencing and function prediction of 133 gut anaerobes isolated from chicken caecum in pure cultures.</title>
        <authorList>
            <person name="Medvecky M."/>
            <person name="Cejkova D."/>
            <person name="Polansky O."/>
            <person name="Karasova D."/>
            <person name="Kubasova T."/>
            <person name="Cizek A."/>
            <person name="Rychlik I."/>
        </authorList>
    </citation>
    <scope>NUCLEOTIDE SEQUENCE [LARGE SCALE GENOMIC DNA]</scope>
    <source>
        <strain evidence="1 2">An13</strain>
    </source>
</reference>
<dbReference type="AlphaFoldDB" id="A0A1Y4SUZ3"/>